<proteinExistence type="predicted"/>
<feature type="region of interest" description="Disordered" evidence="1">
    <location>
        <begin position="182"/>
        <end position="222"/>
    </location>
</feature>
<evidence type="ECO:0000313" key="3">
    <source>
        <dbReference type="Proteomes" id="UP000824120"/>
    </source>
</evidence>
<evidence type="ECO:0000256" key="1">
    <source>
        <dbReference type="SAM" id="MobiDB-lite"/>
    </source>
</evidence>
<protein>
    <submittedName>
        <fullName evidence="2">Uncharacterized protein</fullName>
    </submittedName>
</protein>
<gene>
    <name evidence="2" type="ORF">H5410_002031</name>
</gene>
<keyword evidence="3" id="KW-1185">Reference proteome</keyword>
<organism evidence="2 3">
    <name type="scientific">Solanum commersonii</name>
    <name type="common">Commerson's wild potato</name>
    <name type="synonym">Commerson's nightshade</name>
    <dbReference type="NCBI Taxonomy" id="4109"/>
    <lineage>
        <taxon>Eukaryota</taxon>
        <taxon>Viridiplantae</taxon>
        <taxon>Streptophyta</taxon>
        <taxon>Embryophyta</taxon>
        <taxon>Tracheophyta</taxon>
        <taxon>Spermatophyta</taxon>
        <taxon>Magnoliopsida</taxon>
        <taxon>eudicotyledons</taxon>
        <taxon>Gunneridae</taxon>
        <taxon>Pentapetalae</taxon>
        <taxon>asterids</taxon>
        <taxon>lamiids</taxon>
        <taxon>Solanales</taxon>
        <taxon>Solanaceae</taxon>
        <taxon>Solanoideae</taxon>
        <taxon>Solaneae</taxon>
        <taxon>Solanum</taxon>
    </lineage>
</organism>
<comment type="caution">
    <text evidence="2">The sequence shown here is derived from an EMBL/GenBank/DDBJ whole genome shotgun (WGS) entry which is preliminary data.</text>
</comment>
<reference evidence="2 3" key="1">
    <citation type="submission" date="2020-09" db="EMBL/GenBank/DDBJ databases">
        <title>De no assembly of potato wild relative species, Solanum commersonii.</title>
        <authorList>
            <person name="Cho K."/>
        </authorList>
    </citation>
    <scope>NUCLEOTIDE SEQUENCE [LARGE SCALE GENOMIC DNA]</scope>
    <source>
        <strain evidence="2">LZ3.2</strain>
        <tissue evidence="2">Leaf</tissue>
    </source>
</reference>
<accession>A0A9J6B171</accession>
<dbReference type="AlphaFoldDB" id="A0A9J6B171"/>
<evidence type="ECO:0000313" key="2">
    <source>
        <dbReference type="EMBL" id="KAG5630314.1"/>
    </source>
</evidence>
<dbReference type="Proteomes" id="UP000824120">
    <property type="component" value="Chromosome 1"/>
</dbReference>
<feature type="compositionally biased region" description="Acidic residues" evidence="1">
    <location>
        <begin position="197"/>
        <end position="206"/>
    </location>
</feature>
<sequence>MQVCDCLSVIGPELCLCLQVIMSSSRRPGKEVATSSQKKCSRSGNVPLASVVPKGQTRVQLAHGSGVLCQLTPEARSHHVTVRGVPDENLDYVAPLYPAPMDITWTKGPDTEFGPTLTTIERHRRNELIMVRMYNLEMLRHQNGCHASTDIQLGKVERRYLLNNYARALLGIDLAFREPVDNDIPTDEEHVRTGSDVDSDSEEEIDPAQADDAVDEGDAMED</sequence>
<feature type="compositionally biased region" description="Acidic residues" evidence="1">
    <location>
        <begin position="212"/>
        <end position="222"/>
    </location>
</feature>
<dbReference type="EMBL" id="JACXVP010000001">
    <property type="protein sequence ID" value="KAG5630314.1"/>
    <property type="molecule type" value="Genomic_DNA"/>
</dbReference>
<name>A0A9J6B171_SOLCO</name>